<organism evidence="11 12">
    <name type="scientific">Geopseudomonas guangdongensis</name>
    <dbReference type="NCBI Taxonomy" id="1245526"/>
    <lineage>
        <taxon>Bacteria</taxon>
        <taxon>Pseudomonadati</taxon>
        <taxon>Pseudomonadota</taxon>
        <taxon>Gammaproteobacteria</taxon>
        <taxon>Pseudomonadales</taxon>
        <taxon>Pseudomonadaceae</taxon>
        <taxon>Geopseudomonas</taxon>
    </lineage>
</organism>
<feature type="domain" description="Type II secretion system protein GspF" evidence="10">
    <location>
        <begin position="80"/>
        <end position="203"/>
    </location>
</feature>
<feature type="transmembrane region" description="Helical" evidence="9">
    <location>
        <begin position="182"/>
        <end position="206"/>
    </location>
</feature>
<evidence type="ECO:0000256" key="6">
    <source>
        <dbReference type="ARBA" id="ARBA00022989"/>
    </source>
</evidence>
<keyword evidence="6 9" id="KW-1133">Transmembrane helix</keyword>
<sequence>MARFRFSGRDAQGRKVSGTRQAASAEALAGELLAERITPLSIDAQAEKAPAGAGSADALLRKLNQLLGRERVRLEELIIFCRQMFSLSKAGVPIIRAIGGLAESSRNPHFREVLQQVRNDLEAGNAMAVALSAHPKVFGQLFVSMVNVGENTGQLDQAFRQLAAHLELERETRKRIKQATRYPLFVLIAMGVALTVINLLVIPAFAKVFAQFQADLPLPTRILIGFSEFMQNWWWLLGIALAAVLSGFFRWIETDAGALTWDRYKLRLPIVGPVFERIALARFTRTFAMMYRAGLPLLQTLNITSSSVGNRHIGQAIVAMREGVERGEALTRGAAATGLFTPLVLQMMAVGEETGAMDDLFIEVADFYEQEVDYDLKQLADAIEPILIVAMGIMVLVLALGVFLPMWELSAAAKGGR</sequence>
<evidence type="ECO:0000256" key="7">
    <source>
        <dbReference type="ARBA" id="ARBA00023136"/>
    </source>
</evidence>
<dbReference type="RefSeq" id="WP_090212035.1">
    <property type="nucleotide sequence ID" value="NZ_LT629780.1"/>
</dbReference>
<evidence type="ECO:0000256" key="1">
    <source>
        <dbReference type="ARBA" id="ARBA00004429"/>
    </source>
</evidence>
<dbReference type="InterPro" id="IPR042094">
    <property type="entry name" value="T2SS_GspF_sf"/>
</dbReference>
<accession>A0A1H2EIY4</accession>
<evidence type="ECO:0000256" key="4">
    <source>
        <dbReference type="ARBA" id="ARBA00022519"/>
    </source>
</evidence>
<dbReference type="FunFam" id="1.20.81.30:FF:000001">
    <property type="entry name" value="Type II secretion system protein F"/>
    <property type="match status" value="2"/>
</dbReference>
<keyword evidence="12" id="KW-1185">Reference proteome</keyword>
<evidence type="ECO:0000259" key="10">
    <source>
        <dbReference type="Pfam" id="PF00482"/>
    </source>
</evidence>
<reference evidence="12" key="1">
    <citation type="submission" date="2016-10" db="EMBL/GenBank/DDBJ databases">
        <authorList>
            <person name="Varghese N."/>
            <person name="Submissions S."/>
        </authorList>
    </citation>
    <scope>NUCLEOTIDE SEQUENCE [LARGE SCALE GENOMIC DNA]</scope>
    <source>
        <strain evidence="12">CCTCC 2012022</strain>
    </source>
</reference>
<evidence type="ECO:0000256" key="2">
    <source>
        <dbReference type="ARBA" id="ARBA00005745"/>
    </source>
</evidence>
<comment type="similarity">
    <text evidence="2">Belongs to the GSP F family.</text>
</comment>
<evidence type="ECO:0000256" key="5">
    <source>
        <dbReference type="ARBA" id="ARBA00022692"/>
    </source>
</evidence>
<evidence type="ECO:0000313" key="11">
    <source>
        <dbReference type="EMBL" id="SDT94718.1"/>
    </source>
</evidence>
<dbReference type="Gene3D" id="1.20.81.30">
    <property type="entry name" value="Type II secretion system (T2SS), domain F"/>
    <property type="match status" value="2"/>
</dbReference>
<dbReference type="GO" id="GO:0015628">
    <property type="term" value="P:protein secretion by the type II secretion system"/>
    <property type="evidence" value="ECO:0007669"/>
    <property type="project" value="TreeGrafter"/>
</dbReference>
<keyword evidence="7 9" id="KW-0472">Membrane</keyword>
<feature type="domain" description="Type II secretion system protein GspF" evidence="10">
    <location>
        <begin position="283"/>
        <end position="405"/>
    </location>
</feature>
<dbReference type="PRINTS" id="PR00812">
    <property type="entry name" value="BCTERIALGSPF"/>
</dbReference>
<dbReference type="STRING" id="1245526.SAMN05216580_0615"/>
<comment type="subcellular location">
    <subcellularLocation>
        <location evidence="1">Cell inner membrane</location>
        <topology evidence="1">Multi-pass membrane protein</topology>
    </subcellularLocation>
</comment>
<evidence type="ECO:0000256" key="3">
    <source>
        <dbReference type="ARBA" id="ARBA00022475"/>
    </source>
</evidence>
<proteinExistence type="inferred from homology"/>
<dbReference type="GO" id="GO:0005886">
    <property type="term" value="C:plasma membrane"/>
    <property type="evidence" value="ECO:0007669"/>
    <property type="project" value="UniProtKB-SubCell"/>
</dbReference>
<dbReference type="InterPro" id="IPR003004">
    <property type="entry name" value="GspF/PilC"/>
</dbReference>
<protein>
    <submittedName>
        <fullName evidence="11">MSHA biogenesis protein MshG</fullName>
    </submittedName>
</protein>
<feature type="region of interest" description="Disordered" evidence="8">
    <location>
        <begin position="1"/>
        <end position="20"/>
    </location>
</feature>
<dbReference type="EMBL" id="LT629780">
    <property type="protein sequence ID" value="SDT94718.1"/>
    <property type="molecule type" value="Genomic_DNA"/>
</dbReference>
<keyword evidence="5 9" id="KW-0812">Transmembrane</keyword>
<dbReference type="AlphaFoldDB" id="A0A1H2EIY4"/>
<dbReference type="Pfam" id="PF00482">
    <property type="entry name" value="T2SSF"/>
    <property type="match status" value="2"/>
</dbReference>
<feature type="transmembrane region" description="Helical" evidence="9">
    <location>
        <begin position="233"/>
        <end position="252"/>
    </location>
</feature>
<evidence type="ECO:0000256" key="8">
    <source>
        <dbReference type="SAM" id="MobiDB-lite"/>
    </source>
</evidence>
<evidence type="ECO:0000313" key="12">
    <source>
        <dbReference type="Proteomes" id="UP000243063"/>
    </source>
</evidence>
<dbReference type="PANTHER" id="PTHR30012">
    <property type="entry name" value="GENERAL SECRETION PATHWAY PROTEIN"/>
    <property type="match status" value="1"/>
</dbReference>
<feature type="transmembrane region" description="Helical" evidence="9">
    <location>
        <begin position="386"/>
        <end position="407"/>
    </location>
</feature>
<keyword evidence="3" id="KW-1003">Cell membrane</keyword>
<dbReference type="PANTHER" id="PTHR30012:SF4">
    <property type="entry name" value="MSHA BIOGENESIS PROTEIN MSHG"/>
    <property type="match status" value="1"/>
</dbReference>
<dbReference type="OrthoDB" id="9805682at2"/>
<name>A0A1H2EIY4_9GAMM</name>
<evidence type="ECO:0000256" key="9">
    <source>
        <dbReference type="SAM" id="Phobius"/>
    </source>
</evidence>
<gene>
    <name evidence="11" type="ORF">SAMN05216580_0615</name>
</gene>
<dbReference type="InterPro" id="IPR018076">
    <property type="entry name" value="T2SS_GspF_dom"/>
</dbReference>
<dbReference type="Proteomes" id="UP000243063">
    <property type="component" value="Chromosome I"/>
</dbReference>
<keyword evidence="4" id="KW-0997">Cell inner membrane</keyword>